<reference evidence="2 3" key="1">
    <citation type="submission" date="2013-09" db="EMBL/GenBank/DDBJ databases">
        <title>Corchorus capsularis genome sequencing.</title>
        <authorList>
            <person name="Alam M."/>
            <person name="Haque M.S."/>
            <person name="Islam M.S."/>
            <person name="Emdad E.M."/>
            <person name="Islam M.M."/>
            <person name="Ahmed B."/>
            <person name="Halim A."/>
            <person name="Hossen Q.M.M."/>
            <person name="Hossain M.Z."/>
            <person name="Ahmed R."/>
            <person name="Khan M.M."/>
            <person name="Islam R."/>
            <person name="Rashid M.M."/>
            <person name="Khan S.A."/>
            <person name="Rahman M.S."/>
            <person name="Alam M."/>
        </authorList>
    </citation>
    <scope>NUCLEOTIDE SEQUENCE [LARGE SCALE GENOMIC DNA]</scope>
    <source>
        <strain evidence="3">cv. CVL-1</strain>
        <tissue evidence="2">Whole seedling</tissue>
    </source>
</reference>
<dbReference type="Proteomes" id="UP000188268">
    <property type="component" value="Unassembled WGS sequence"/>
</dbReference>
<proteinExistence type="predicted"/>
<comment type="caution">
    <text evidence="2">The sequence shown here is derived from an EMBL/GenBank/DDBJ whole genome shotgun (WGS) entry which is preliminary data.</text>
</comment>
<name>A0A1R3IFY9_COCAP</name>
<dbReference type="EMBL" id="AWWV01010135">
    <property type="protein sequence ID" value="OMO81509.1"/>
    <property type="molecule type" value="Genomic_DNA"/>
</dbReference>
<evidence type="ECO:0000256" key="1">
    <source>
        <dbReference type="SAM" id="MobiDB-lite"/>
    </source>
</evidence>
<dbReference type="Gramene" id="OMO81509">
    <property type="protein sequence ID" value="OMO81509"/>
    <property type="gene ID" value="CCACVL1_12385"/>
</dbReference>
<accession>A0A1R3IFY9</accession>
<dbReference type="AlphaFoldDB" id="A0A1R3IFY9"/>
<keyword evidence="3" id="KW-1185">Reference proteome</keyword>
<organism evidence="2 3">
    <name type="scientific">Corchorus capsularis</name>
    <name type="common">Jute</name>
    <dbReference type="NCBI Taxonomy" id="210143"/>
    <lineage>
        <taxon>Eukaryota</taxon>
        <taxon>Viridiplantae</taxon>
        <taxon>Streptophyta</taxon>
        <taxon>Embryophyta</taxon>
        <taxon>Tracheophyta</taxon>
        <taxon>Spermatophyta</taxon>
        <taxon>Magnoliopsida</taxon>
        <taxon>eudicotyledons</taxon>
        <taxon>Gunneridae</taxon>
        <taxon>Pentapetalae</taxon>
        <taxon>rosids</taxon>
        <taxon>malvids</taxon>
        <taxon>Malvales</taxon>
        <taxon>Malvaceae</taxon>
        <taxon>Grewioideae</taxon>
        <taxon>Apeibeae</taxon>
        <taxon>Corchorus</taxon>
    </lineage>
</organism>
<gene>
    <name evidence="2" type="ORF">CCACVL1_12385</name>
</gene>
<feature type="region of interest" description="Disordered" evidence="1">
    <location>
        <begin position="1"/>
        <end position="33"/>
    </location>
</feature>
<protein>
    <submittedName>
        <fullName evidence="2">Uncharacterized protein</fullName>
    </submittedName>
</protein>
<evidence type="ECO:0000313" key="3">
    <source>
        <dbReference type="Proteomes" id="UP000188268"/>
    </source>
</evidence>
<feature type="compositionally biased region" description="Low complexity" evidence="1">
    <location>
        <begin position="121"/>
        <end position="131"/>
    </location>
</feature>
<feature type="region of interest" description="Disordered" evidence="1">
    <location>
        <begin position="94"/>
        <end position="134"/>
    </location>
</feature>
<evidence type="ECO:0000313" key="2">
    <source>
        <dbReference type="EMBL" id="OMO81509.1"/>
    </source>
</evidence>
<sequence length="201" mass="21749">MDEEESAGNRSVGKSGSNYSATHMAGARNEPKNYTTIIIKPNTGKAKALSDITNLKTSTDSKLASKGISTVEPESILTSSAYFRFMVGSSANLETTKKQKPKISSKTTKKHSTDHLPPPTTSATETSTYAPHTSPLSNSHLPHIFLPTSGGDFNEIASTAEKSNFTDSNCHQCQKMQDVLHACNLMDLGFVGPKYTWYESP</sequence>
<feature type="compositionally biased region" description="Polar residues" evidence="1">
    <location>
        <begin position="8"/>
        <end position="21"/>
    </location>
</feature>
<dbReference type="OrthoDB" id="1425796at2759"/>
<feature type="compositionally biased region" description="Basic residues" evidence="1">
    <location>
        <begin position="98"/>
        <end position="112"/>
    </location>
</feature>